<feature type="compositionally biased region" description="Pro residues" evidence="1">
    <location>
        <begin position="63"/>
        <end position="83"/>
    </location>
</feature>
<accession>A0A840Q805</accession>
<comment type="caution">
    <text evidence="3">The sequence shown here is derived from an EMBL/GenBank/DDBJ whole genome shotgun (WGS) entry which is preliminary data.</text>
</comment>
<sequence length="151" mass="16428">MRGYTVHLLFHLLAIAAGAACGIAGALWWRGDDPNGLWLAIGALVVGTIVLILEILYIHADQPPAPSVPAPQPQSRPRVPMPPESGTRVQIPPRSRRREPTRPDLKPVAPAQGTLLQPSMDTGKTIDQKTKLSAIDALNEQWRTDPRSRQG</sequence>
<name>A0A840Q805_9PSEU</name>
<dbReference type="Proteomes" id="UP000584374">
    <property type="component" value="Unassembled WGS sequence"/>
</dbReference>
<feature type="compositionally biased region" description="Basic and acidic residues" evidence="1">
    <location>
        <begin position="142"/>
        <end position="151"/>
    </location>
</feature>
<dbReference type="EMBL" id="JACHIW010000001">
    <property type="protein sequence ID" value="MBB5155871.1"/>
    <property type="molecule type" value="Genomic_DNA"/>
</dbReference>
<reference evidence="3 4" key="1">
    <citation type="submission" date="2020-08" db="EMBL/GenBank/DDBJ databases">
        <title>Sequencing the genomes of 1000 actinobacteria strains.</title>
        <authorList>
            <person name="Klenk H.-P."/>
        </authorList>
    </citation>
    <scope>NUCLEOTIDE SEQUENCE [LARGE SCALE GENOMIC DNA]</scope>
    <source>
        <strain evidence="3 4">DSM 45584</strain>
    </source>
</reference>
<feature type="transmembrane region" description="Helical" evidence="2">
    <location>
        <begin position="37"/>
        <end position="58"/>
    </location>
</feature>
<keyword evidence="2" id="KW-0812">Transmembrane</keyword>
<keyword evidence="4" id="KW-1185">Reference proteome</keyword>
<proteinExistence type="predicted"/>
<protein>
    <submittedName>
        <fullName evidence="3">Uncharacterized protein</fullName>
    </submittedName>
</protein>
<keyword evidence="2" id="KW-1133">Transmembrane helix</keyword>
<dbReference type="AlphaFoldDB" id="A0A840Q805"/>
<dbReference type="RefSeq" id="WP_184727134.1">
    <property type="nucleotide sequence ID" value="NZ_JACHIW010000001.1"/>
</dbReference>
<gene>
    <name evidence="3" type="ORF">BJ970_003405</name>
</gene>
<dbReference type="PROSITE" id="PS51257">
    <property type="entry name" value="PROKAR_LIPOPROTEIN"/>
    <property type="match status" value="1"/>
</dbReference>
<keyword evidence="2" id="KW-0472">Membrane</keyword>
<evidence type="ECO:0000256" key="2">
    <source>
        <dbReference type="SAM" id="Phobius"/>
    </source>
</evidence>
<evidence type="ECO:0000256" key="1">
    <source>
        <dbReference type="SAM" id="MobiDB-lite"/>
    </source>
</evidence>
<organism evidence="3 4">
    <name type="scientific">Saccharopolyspora phatthalungensis</name>
    <dbReference type="NCBI Taxonomy" id="664693"/>
    <lineage>
        <taxon>Bacteria</taxon>
        <taxon>Bacillati</taxon>
        <taxon>Actinomycetota</taxon>
        <taxon>Actinomycetes</taxon>
        <taxon>Pseudonocardiales</taxon>
        <taxon>Pseudonocardiaceae</taxon>
        <taxon>Saccharopolyspora</taxon>
    </lineage>
</organism>
<evidence type="ECO:0000313" key="4">
    <source>
        <dbReference type="Proteomes" id="UP000584374"/>
    </source>
</evidence>
<feature type="region of interest" description="Disordered" evidence="1">
    <location>
        <begin position="63"/>
        <end position="151"/>
    </location>
</feature>
<evidence type="ECO:0000313" key="3">
    <source>
        <dbReference type="EMBL" id="MBB5155871.1"/>
    </source>
</evidence>